<dbReference type="Proteomes" id="UP000242317">
    <property type="component" value="Unassembled WGS sequence"/>
</dbReference>
<evidence type="ECO:0000256" key="1">
    <source>
        <dbReference type="ARBA" id="ARBA00005189"/>
    </source>
</evidence>
<dbReference type="Pfam" id="PF01553">
    <property type="entry name" value="Acyltransferase"/>
    <property type="match status" value="1"/>
</dbReference>
<organism evidence="8 9">
    <name type="scientific">Acinetobacter marinus</name>
    <dbReference type="NCBI Taxonomy" id="281375"/>
    <lineage>
        <taxon>Bacteria</taxon>
        <taxon>Pseudomonadati</taxon>
        <taxon>Pseudomonadota</taxon>
        <taxon>Gammaproteobacteria</taxon>
        <taxon>Moraxellales</taxon>
        <taxon>Moraxellaceae</taxon>
        <taxon>Acinetobacter</taxon>
    </lineage>
</organism>
<gene>
    <name evidence="8" type="ORF">SAMN05421749_10612</name>
</gene>
<dbReference type="RefSeq" id="WP_092620083.1">
    <property type="nucleotide sequence ID" value="NZ_FMYK01000006.1"/>
</dbReference>
<feature type="compositionally biased region" description="Basic and acidic residues" evidence="6">
    <location>
        <begin position="30"/>
        <end position="42"/>
    </location>
</feature>
<dbReference type="GO" id="GO:0006654">
    <property type="term" value="P:phosphatidic acid biosynthetic process"/>
    <property type="evidence" value="ECO:0007669"/>
    <property type="project" value="TreeGrafter"/>
</dbReference>
<dbReference type="PANTHER" id="PTHR10434">
    <property type="entry name" value="1-ACYL-SN-GLYCEROL-3-PHOSPHATE ACYLTRANSFERASE"/>
    <property type="match status" value="1"/>
</dbReference>
<dbReference type="AlphaFoldDB" id="A0A1G6LYF8"/>
<evidence type="ECO:0000313" key="9">
    <source>
        <dbReference type="Proteomes" id="UP000242317"/>
    </source>
</evidence>
<evidence type="ECO:0000313" key="8">
    <source>
        <dbReference type="EMBL" id="SDC48303.1"/>
    </source>
</evidence>
<dbReference type="CDD" id="cd07989">
    <property type="entry name" value="LPLAT_AGPAT-like"/>
    <property type="match status" value="1"/>
</dbReference>
<keyword evidence="9" id="KW-1185">Reference proteome</keyword>
<feature type="region of interest" description="Disordered" evidence="6">
    <location>
        <begin position="1"/>
        <end position="51"/>
    </location>
</feature>
<accession>A0A1G6LYF8</accession>
<dbReference type="OrthoDB" id="9806880at2"/>
<evidence type="ECO:0000259" key="7">
    <source>
        <dbReference type="SMART" id="SM00563"/>
    </source>
</evidence>
<evidence type="ECO:0000256" key="4">
    <source>
        <dbReference type="ARBA" id="ARBA00023098"/>
    </source>
</evidence>
<evidence type="ECO:0000256" key="3">
    <source>
        <dbReference type="ARBA" id="ARBA00022679"/>
    </source>
</evidence>
<evidence type="ECO:0000256" key="6">
    <source>
        <dbReference type="SAM" id="MobiDB-lite"/>
    </source>
</evidence>
<feature type="domain" description="Phospholipid/glycerol acyltransferase" evidence="7">
    <location>
        <begin position="152"/>
        <end position="263"/>
    </location>
</feature>
<comment type="pathway">
    <text evidence="1">Lipid metabolism.</text>
</comment>
<keyword evidence="4" id="KW-0443">Lipid metabolism</keyword>
<evidence type="ECO:0000256" key="2">
    <source>
        <dbReference type="ARBA" id="ARBA00022516"/>
    </source>
</evidence>
<name>A0A1G6LYF8_9GAMM</name>
<sequence length="335" mass="37473">MSQQPLHPADQQPSLQDKLTQDKSLQGKPSQDKSPLENHIVDSQDFDSQNSNTYKQENQLQLNRKQDVQQPVIGQTELPKRNALFRGGLYLKKFAHLVGVLGEGFYLIFSKKLYKNPNDPNNTRYVQYFCRQLGSVFNVKVQVHGEIARQPALWVSNHISWLDVAVLGSGARVFFLAKAEVANWPIIGKLARWGGTLFIRRGSGDSTLIREQIAEFLKQDVPVLFFPEATTTDGTRVKKVHGKLLAAAIEAQKPVQICLIAYVNQAGQLDNIVPFIGNQGFVENGARILQMPVVTAHLVALPSIDTREHTVDSLTALVQKEMKEGLAKLHQEILH</sequence>
<keyword evidence="2" id="KW-0444">Lipid biosynthesis</keyword>
<dbReference type="EMBL" id="FMYK01000006">
    <property type="protein sequence ID" value="SDC48303.1"/>
    <property type="molecule type" value="Genomic_DNA"/>
</dbReference>
<evidence type="ECO:0000256" key="5">
    <source>
        <dbReference type="ARBA" id="ARBA00023315"/>
    </source>
</evidence>
<dbReference type="GO" id="GO:0003841">
    <property type="term" value="F:1-acylglycerol-3-phosphate O-acyltransferase activity"/>
    <property type="evidence" value="ECO:0007669"/>
    <property type="project" value="TreeGrafter"/>
</dbReference>
<dbReference type="PANTHER" id="PTHR10434:SF64">
    <property type="entry name" value="1-ACYL-SN-GLYCEROL-3-PHOSPHATE ACYLTRANSFERASE-RELATED"/>
    <property type="match status" value="1"/>
</dbReference>
<keyword evidence="5 8" id="KW-0012">Acyltransferase</keyword>
<feature type="compositionally biased region" description="Polar residues" evidence="6">
    <location>
        <begin position="1"/>
        <end position="29"/>
    </location>
</feature>
<dbReference type="InterPro" id="IPR002123">
    <property type="entry name" value="Plipid/glycerol_acylTrfase"/>
</dbReference>
<dbReference type="SUPFAM" id="SSF69593">
    <property type="entry name" value="Glycerol-3-phosphate (1)-acyltransferase"/>
    <property type="match status" value="1"/>
</dbReference>
<dbReference type="SMART" id="SM00563">
    <property type="entry name" value="PlsC"/>
    <property type="match status" value="1"/>
</dbReference>
<protein>
    <submittedName>
        <fullName evidence="8">1-acyl-sn-glycerol-3-phosphate acyltransferase</fullName>
    </submittedName>
</protein>
<proteinExistence type="predicted"/>
<keyword evidence="3 8" id="KW-0808">Transferase</keyword>
<reference evidence="9" key="1">
    <citation type="submission" date="2016-09" db="EMBL/GenBank/DDBJ databases">
        <authorList>
            <person name="Varghese N."/>
            <person name="Submissions S."/>
        </authorList>
    </citation>
    <scope>NUCLEOTIDE SEQUENCE [LARGE SCALE GENOMIC DNA]</scope>
    <source>
        <strain evidence="9">ANC 3699</strain>
    </source>
</reference>